<evidence type="ECO:0000313" key="2">
    <source>
        <dbReference type="Proteomes" id="UP000244450"/>
    </source>
</evidence>
<dbReference type="InterPro" id="IPR011042">
    <property type="entry name" value="6-blade_b-propeller_TolB-like"/>
</dbReference>
<keyword evidence="2" id="KW-1185">Reference proteome</keyword>
<sequence length="1120" mass="128263">MLILSTFAAHAQTNTVEYGKNRVQFKKFKWRFYQSRHFNTYFSQNGLEQGKYVAQMAELELPSLEQFMEFTFRNRVNIVVYNNYGEYLQSNIGIGIDWQNTGGIAKLVGNKLLVYYDGDHEHLRKQIREGIARVMLENLLFGEDIGEFAGNAVGGELPKWFTDGFIAYAAEHWNTDLDEQLKNVVQSAKYSNFNQFAYDNPYLAGHAFWYYIESKYGKDAVPYLMYISRISHGMKKGFEQVLNKEPKVIMQDFFVYNAKRYQQDNRRRRQVTKGRAIVALETTKKDYFRFQPNPKNNTYAVVEFKKGIWHVEIRLGDETRKDLLHGGWRQQKSELDPNYPLLAWNQKGNRLAIIYEKEGKTKLMVYDLITKITIRQDLPQYERVLDVKYLWEYDNSLLLSAVKNGHSDIYTYSISNLRSEQITNDVFDDLDPSFVAFPGKQGIIYASNRPSATARSSDTTLPHGRYNIFLVDNFNKTSQKQISQLTNMAYGDARLPVQYNTTHFTFVSDANGIRNRYAGFFKTERAGADTLYYVGAEILHNPEKEELDSALADYGATGPDSVQVVTLTKDSTYTFPITNYQYGIKESTIGGDQGQVSEVVSLNDYKRLYKLKVDTNTLRRRNVTARPTHYRQAQMHEDSLRLGIPVSVPATVDTARHNDFFQNEFGNEPDTTKRQLEAAAPSPTVNMYREEPVLKKSQLFPYRLKFATDYVLLQLDNSILINRYQTFTGTNAGMPTGPIQLANPFNGMIRLGVSDLMEDLKFNGGFRLPLDLNGTEYFFTTEYLKRRFDYKFTYYRKAEKDAIVVSTGGSSGISYPAKLKTNLYQLEVRYPFSPVKRIGLTGAIRNDRLVTLASDATSLHESDHHNTYAIGRVEYVYDNTLNPAINIWKGTRYKAYVEGDFRMGGSDLSQFFGAPVPGKGGLMVNYGFDGRHYTTIFRNFIWATRLSADFSVGTEKMLYYLGGTDNWMFPKINSYPLVSTTESYAFQTLTAPLRGYKQNAKNGNNALLFNQELRLPVFATFLQKPITSAFIRNFQVVSFMDIGTAWNKSLSFKDANYTYYTNGQVTTKIKEGFLGPFVGGYGFGVRSTIASYFLRLDAGWPMTGFFRGSPIIYFGLGVDF</sequence>
<organism evidence="1 2">
    <name type="scientific">Chitinophaga parva</name>
    <dbReference type="NCBI Taxonomy" id="2169414"/>
    <lineage>
        <taxon>Bacteria</taxon>
        <taxon>Pseudomonadati</taxon>
        <taxon>Bacteroidota</taxon>
        <taxon>Chitinophagia</taxon>
        <taxon>Chitinophagales</taxon>
        <taxon>Chitinophagaceae</taxon>
        <taxon>Chitinophaga</taxon>
    </lineage>
</organism>
<evidence type="ECO:0008006" key="3">
    <source>
        <dbReference type="Google" id="ProtNLM"/>
    </source>
</evidence>
<dbReference type="SUPFAM" id="SSF82171">
    <property type="entry name" value="DPP6 N-terminal domain-like"/>
    <property type="match status" value="1"/>
</dbReference>
<name>A0A2T7BMF6_9BACT</name>
<dbReference type="RefSeq" id="WP_108685476.1">
    <property type="nucleotide sequence ID" value="NZ_QCYK01000001.1"/>
</dbReference>
<proteinExistence type="predicted"/>
<protein>
    <recommendedName>
        <fullName evidence="3">Bacterial surface antigen (D15) domain-containing protein</fullName>
    </recommendedName>
</protein>
<comment type="caution">
    <text evidence="1">The sequence shown here is derived from an EMBL/GenBank/DDBJ whole genome shotgun (WGS) entry which is preliminary data.</text>
</comment>
<dbReference type="OrthoDB" id="9760276at2"/>
<dbReference type="AlphaFoldDB" id="A0A2T7BMF6"/>
<dbReference type="Gene3D" id="2.120.10.30">
    <property type="entry name" value="TolB, C-terminal domain"/>
    <property type="match status" value="1"/>
</dbReference>
<dbReference type="Gene3D" id="2.40.160.50">
    <property type="entry name" value="membrane protein fhac: a member of the omp85/tpsb transporter family"/>
    <property type="match status" value="1"/>
</dbReference>
<dbReference type="Proteomes" id="UP000244450">
    <property type="component" value="Unassembled WGS sequence"/>
</dbReference>
<dbReference type="EMBL" id="QCYK01000001">
    <property type="protein sequence ID" value="PUZ28836.1"/>
    <property type="molecule type" value="Genomic_DNA"/>
</dbReference>
<reference evidence="1 2" key="1">
    <citation type="submission" date="2018-04" db="EMBL/GenBank/DDBJ databases">
        <title>Chitinophaga fuyangensis sp. nov., isolated from soil in a chemical factory.</title>
        <authorList>
            <person name="Chen K."/>
        </authorList>
    </citation>
    <scope>NUCLEOTIDE SEQUENCE [LARGE SCALE GENOMIC DNA]</scope>
    <source>
        <strain evidence="1 2">LY-1</strain>
    </source>
</reference>
<gene>
    <name evidence="1" type="ORF">DCC81_04965</name>
</gene>
<evidence type="ECO:0000313" key="1">
    <source>
        <dbReference type="EMBL" id="PUZ28836.1"/>
    </source>
</evidence>
<accession>A0A2T7BMF6</accession>